<accession>A0ACC1Q1T6</accession>
<keyword evidence="2" id="KW-1185">Reference proteome</keyword>
<dbReference type="Proteomes" id="UP001144978">
    <property type="component" value="Unassembled WGS sequence"/>
</dbReference>
<name>A0ACC1Q1T6_9APHY</name>
<gene>
    <name evidence="1" type="ORF">NUW54_g3261</name>
</gene>
<dbReference type="EMBL" id="JANSHE010000672">
    <property type="protein sequence ID" value="KAJ3008158.1"/>
    <property type="molecule type" value="Genomic_DNA"/>
</dbReference>
<evidence type="ECO:0000313" key="1">
    <source>
        <dbReference type="EMBL" id="KAJ3008158.1"/>
    </source>
</evidence>
<proteinExistence type="predicted"/>
<evidence type="ECO:0000313" key="2">
    <source>
        <dbReference type="Proteomes" id="UP001144978"/>
    </source>
</evidence>
<comment type="caution">
    <text evidence="1">The sequence shown here is derived from an EMBL/GenBank/DDBJ whole genome shotgun (WGS) entry which is preliminary data.</text>
</comment>
<protein>
    <submittedName>
        <fullName evidence="1">Uncharacterized protein</fullName>
    </submittedName>
</protein>
<reference evidence="1" key="1">
    <citation type="submission" date="2022-08" db="EMBL/GenBank/DDBJ databases">
        <title>Genome Sequence of Pycnoporus sanguineus.</title>
        <authorList>
            <person name="Buettner E."/>
        </authorList>
    </citation>
    <scope>NUCLEOTIDE SEQUENCE</scope>
    <source>
        <strain evidence="1">CG-C14</strain>
    </source>
</reference>
<organism evidence="1 2">
    <name type="scientific">Trametes sanguinea</name>
    <dbReference type="NCBI Taxonomy" id="158606"/>
    <lineage>
        <taxon>Eukaryota</taxon>
        <taxon>Fungi</taxon>
        <taxon>Dikarya</taxon>
        <taxon>Basidiomycota</taxon>
        <taxon>Agaricomycotina</taxon>
        <taxon>Agaricomycetes</taxon>
        <taxon>Polyporales</taxon>
        <taxon>Polyporaceae</taxon>
        <taxon>Trametes</taxon>
    </lineage>
</organism>
<sequence>MQTQTQTQTQIEMLNVGNRNLNCLDASHQYLQERVGNYGRSTTETMQNHAATARSARERFRARRSQLRRSMPRSASTPRLGTALRAPGQPEIAAGGHGGLCRPSQVFDVVARGRARTLESLREPNESRTLASVFARARECCGGCGCLRAECKNHWWRFVGRISVQGNPTMALNWIVGIGGPPYLRLVAIHGLLRHSTIGQFAIPDLHTGSVEAKQTAHTVRREKLESEMHIKEVSVEEWLQTWMPGSDLSNEAEATLENLNPKQVDLKGLERNMYPGLCNLFNEIIKSFGPGGFRMWVTVDHVAVDSDGTKLEPDLTLYPDNATEDVAVKTPPQMSDPLALIKAKTNWALAELVVEAKVKPELRPFYSMGSTWFKEDAASHKKARGQVIEYGYELLSYQHRRYTPIICIFQDEARFLAFDRAAGNVSRPFNYVKDLKPLATFFHHYAQAQPVRRGFDYTVSKATKAEHRFFVDLKTKYPPTAHFHALFNKAATPGWPTYKLSLHSSLFAPEATFLFASPEFMSRLITGHATRTFVAWLLASDRQHPVFIKDSWRSLAAAAADNLSEYEKAFDPEVDEPISGRIHMRLVMKEVCRPLISFKDWYELVLVTYNALKAHRAAWEHHGILHRDLSIGNILIFNAYSESTKPTVTRGILSDWDLAKTKQQLQVPKASQPYRSGTWQFLSAALQRNLEKPHLLSDDLESILHIFNWLALQYMESDTYQTTMDVAARIKSIYDAVAENNLAWKRKDSMHPFILLLEKLTELCMIQYSCIDPFSAPEGAGGNISNTHGSTIKAGTPGSPHNAPLNTHDAVFAAFEEVLKVDRESWQSLRKRENPLSQLLPLPSFIPHQ</sequence>